<evidence type="ECO:0000256" key="1">
    <source>
        <dbReference type="ARBA" id="ARBA00004418"/>
    </source>
</evidence>
<dbReference type="GO" id="GO:0030288">
    <property type="term" value="C:outer membrane-bounded periplasmic space"/>
    <property type="evidence" value="ECO:0007669"/>
    <property type="project" value="UniProtKB-ARBA"/>
</dbReference>
<feature type="chain" id="PRO_5033003894" evidence="5">
    <location>
        <begin position="24"/>
        <end position="525"/>
    </location>
</feature>
<feature type="domain" description="Solute-binding protein family 5" evidence="6">
    <location>
        <begin position="72"/>
        <end position="446"/>
    </location>
</feature>
<dbReference type="GO" id="GO:0043190">
    <property type="term" value="C:ATP-binding cassette (ABC) transporter complex"/>
    <property type="evidence" value="ECO:0007669"/>
    <property type="project" value="InterPro"/>
</dbReference>
<evidence type="ECO:0000259" key="6">
    <source>
        <dbReference type="Pfam" id="PF00496"/>
    </source>
</evidence>
<name>A0A840WNI3_9RHOB</name>
<comment type="caution">
    <text evidence="7">The sequence shown here is derived from an EMBL/GenBank/DDBJ whole genome shotgun (WGS) entry which is preliminary data.</text>
</comment>
<evidence type="ECO:0000256" key="2">
    <source>
        <dbReference type="ARBA" id="ARBA00005695"/>
    </source>
</evidence>
<organism evidence="7 8">
    <name type="scientific">Rubricella aquisinus</name>
    <dbReference type="NCBI Taxonomy" id="2028108"/>
    <lineage>
        <taxon>Bacteria</taxon>
        <taxon>Pseudomonadati</taxon>
        <taxon>Pseudomonadota</taxon>
        <taxon>Alphaproteobacteria</taxon>
        <taxon>Rhodobacterales</taxon>
        <taxon>Paracoccaceae</taxon>
        <taxon>Rubricella</taxon>
    </lineage>
</organism>
<dbReference type="PANTHER" id="PTHR30290:SF9">
    <property type="entry name" value="OLIGOPEPTIDE-BINDING PROTEIN APPA"/>
    <property type="match status" value="1"/>
</dbReference>
<evidence type="ECO:0000313" key="7">
    <source>
        <dbReference type="EMBL" id="MBB5515653.1"/>
    </source>
</evidence>
<dbReference type="GO" id="GO:0015833">
    <property type="term" value="P:peptide transport"/>
    <property type="evidence" value="ECO:0007669"/>
    <property type="project" value="TreeGrafter"/>
</dbReference>
<comment type="similarity">
    <text evidence="2">Belongs to the bacterial solute-binding protein 5 family.</text>
</comment>
<keyword evidence="8" id="KW-1185">Reference proteome</keyword>
<keyword evidence="4 5" id="KW-0732">Signal</keyword>
<sequence length="525" mass="57254">MRHLKTAALAVSVSVMAMTAAQAAGHGGKTIKWTSQGDALTLDPHSQNEGPTTAMNGLVYESLVTRDPELNLVPELATSWEPTEDGWMFKLREGVTFHGGEALTAGDVAFSINRAKQETSDFRTLITSVTGVRVIDDYTVELVTDGPNPILPNQLTNIFIMDSGWATENNVVRPQDYAASEETFSIRNANGTGPYIITERLPEEMTVLEANADWWGAGQFPGNVTRIEYRPITNAATRVAALLSGEVDFVLDPPLQDLERIGNTDGLRYETVAQIRSIFFGYDQGAEELRTSNIEGANPFADVRVRKAVSLAIDRNAIQRVVMDGLSVPGGMVASPGVLGWNAEHDTPPAVDIAAAQALMAEAGYGDGFSVRLDCPNNRYNNDEAICQAAVSMLARIGIDVTLDALPRSQHFPKIQNRETDFYLLGWGVPTLDSHYIFSFLMQTGGSWNATGYSDPELDALVEAMLTETDIPARTAMIEQAWDIVQAAEPYTTIHHQVLAWGLRDGVTVPMAADDTPRFRYAVVE</sequence>
<evidence type="ECO:0000256" key="4">
    <source>
        <dbReference type="ARBA" id="ARBA00022729"/>
    </source>
</evidence>
<dbReference type="SUPFAM" id="SSF53850">
    <property type="entry name" value="Periplasmic binding protein-like II"/>
    <property type="match status" value="1"/>
</dbReference>
<dbReference type="InterPro" id="IPR039424">
    <property type="entry name" value="SBP_5"/>
</dbReference>
<accession>A0A840WNI3</accession>
<dbReference type="PANTHER" id="PTHR30290">
    <property type="entry name" value="PERIPLASMIC BINDING COMPONENT OF ABC TRANSPORTER"/>
    <property type="match status" value="1"/>
</dbReference>
<dbReference type="RefSeq" id="WP_184010519.1">
    <property type="nucleotide sequence ID" value="NZ_JACIJS010000004.1"/>
</dbReference>
<dbReference type="GO" id="GO:1904680">
    <property type="term" value="F:peptide transmembrane transporter activity"/>
    <property type="evidence" value="ECO:0007669"/>
    <property type="project" value="TreeGrafter"/>
</dbReference>
<reference evidence="7 8" key="1">
    <citation type="submission" date="2020-08" db="EMBL/GenBank/DDBJ databases">
        <title>Genomic Encyclopedia of Type Strains, Phase IV (KMG-IV): sequencing the most valuable type-strain genomes for metagenomic binning, comparative biology and taxonomic classification.</title>
        <authorList>
            <person name="Goeker M."/>
        </authorList>
    </citation>
    <scope>NUCLEOTIDE SEQUENCE [LARGE SCALE GENOMIC DNA]</scope>
    <source>
        <strain evidence="7 8">DSM 103377</strain>
    </source>
</reference>
<protein>
    <submittedName>
        <fullName evidence="7">Peptide/nickel transport system substrate-binding protein</fullName>
    </submittedName>
</protein>
<feature type="signal peptide" evidence="5">
    <location>
        <begin position="1"/>
        <end position="23"/>
    </location>
</feature>
<evidence type="ECO:0000256" key="3">
    <source>
        <dbReference type="ARBA" id="ARBA00022448"/>
    </source>
</evidence>
<dbReference type="Proteomes" id="UP000553766">
    <property type="component" value="Unassembled WGS sequence"/>
</dbReference>
<dbReference type="InterPro" id="IPR030678">
    <property type="entry name" value="Peptide/Ni-bd"/>
</dbReference>
<dbReference type="PIRSF" id="PIRSF002741">
    <property type="entry name" value="MppA"/>
    <property type="match status" value="1"/>
</dbReference>
<keyword evidence="3" id="KW-0813">Transport</keyword>
<gene>
    <name evidence="7" type="ORF">FHS89_001665</name>
</gene>
<comment type="subcellular location">
    <subcellularLocation>
        <location evidence="1">Periplasm</location>
    </subcellularLocation>
</comment>
<evidence type="ECO:0000313" key="8">
    <source>
        <dbReference type="Proteomes" id="UP000553766"/>
    </source>
</evidence>
<evidence type="ECO:0000256" key="5">
    <source>
        <dbReference type="SAM" id="SignalP"/>
    </source>
</evidence>
<dbReference type="EMBL" id="JACIJS010000004">
    <property type="protein sequence ID" value="MBB5515653.1"/>
    <property type="molecule type" value="Genomic_DNA"/>
</dbReference>
<dbReference type="Gene3D" id="3.40.190.10">
    <property type="entry name" value="Periplasmic binding protein-like II"/>
    <property type="match status" value="1"/>
</dbReference>
<proteinExistence type="inferred from homology"/>
<dbReference type="Gene3D" id="3.10.105.10">
    <property type="entry name" value="Dipeptide-binding Protein, Domain 3"/>
    <property type="match status" value="1"/>
</dbReference>
<dbReference type="InterPro" id="IPR000914">
    <property type="entry name" value="SBP_5_dom"/>
</dbReference>
<dbReference type="CDD" id="cd08498">
    <property type="entry name" value="PBP2_NikA_DppA_OppA_like_2"/>
    <property type="match status" value="1"/>
</dbReference>
<dbReference type="Pfam" id="PF00496">
    <property type="entry name" value="SBP_bac_5"/>
    <property type="match status" value="1"/>
</dbReference>
<dbReference type="AlphaFoldDB" id="A0A840WNI3"/>